<feature type="compositionally biased region" description="Polar residues" evidence="1">
    <location>
        <begin position="473"/>
        <end position="484"/>
    </location>
</feature>
<feature type="region of interest" description="Disordered" evidence="1">
    <location>
        <begin position="425"/>
        <end position="527"/>
    </location>
</feature>
<evidence type="ECO:0000313" key="3">
    <source>
        <dbReference type="Proteomes" id="UP001305779"/>
    </source>
</evidence>
<feature type="compositionally biased region" description="Polar residues" evidence="1">
    <location>
        <begin position="361"/>
        <end position="388"/>
    </location>
</feature>
<protein>
    <submittedName>
        <fullName evidence="2">Uncharacterized protein</fullName>
    </submittedName>
</protein>
<feature type="compositionally biased region" description="Basic and acidic residues" evidence="1">
    <location>
        <begin position="228"/>
        <end position="245"/>
    </location>
</feature>
<gene>
    <name evidence="2" type="ORF">PRZ48_007393</name>
</gene>
<feature type="compositionally biased region" description="Polar residues" evidence="1">
    <location>
        <begin position="433"/>
        <end position="455"/>
    </location>
</feature>
<accession>A0ABR0EJM8</accession>
<keyword evidence="3" id="KW-1185">Reference proteome</keyword>
<feature type="region of interest" description="Disordered" evidence="1">
    <location>
        <begin position="324"/>
        <end position="391"/>
    </location>
</feature>
<feature type="compositionally biased region" description="Basic and acidic residues" evidence="1">
    <location>
        <begin position="396"/>
        <end position="405"/>
    </location>
</feature>
<feature type="region of interest" description="Disordered" evidence="1">
    <location>
        <begin position="204"/>
        <end position="245"/>
    </location>
</feature>
<evidence type="ECO:0000313" key="2">
    <source>
        <dbReference type="EMBL" id="KAK4501584.1"/>
    </source>
</evidence>
<feature type="compositionally biased region" description="Polar residues" evidence="1">
    <location>
        <begin position="507"/>
        <end position="524"/>
    </location>
</feature>
<evidence type="ECO:0000256" key="1">
    <source>
        <dbReference type="SAM" id="MobiDB-lite"/>
    </source>
</evidence>
<feature type="region of interest" description="Disordered" evidence="1">
    <location>
        <begin position="396"/>
        <end position="415"/>
    </location>
</feature>
<name>A0ABR0EJM8_ZASCE</name>
<comment type="caution">
    <text evidence="2">The sequence shown here is derived from an EMBL/GenBank/DDBJ whole genome shotgun (WGS) entry which is preliminary data.</text>
</comment>
<proteinExistence type="predicted"/>
<feature type="compositionally biased region" description="Low complexity" evidence="1">
    <location>
        <begin position="485"/>
        <end position="502"/>
    </location>
</feature>
<sequence>MANRTFSILVIAIFNAFALANWKVFVLIDDSTNSTRTSTSLETVAITAGDETISASDWMANGTFQPLKSRRTATMTHVIDQSTTLTYPSRLVRIGATEISWDGEVPISQGNDTHCLDAKTAPPLTITTALPSLAPHSIDPNDPLGEFYKAIDFAGEHILKADEVGTYFGPTASIVYDSCTGVGTLPASWATSALFLLETSTQRINTQSQASSNSPEPTPEPSSPPKAQSEELRVTEEPSKTKTQVEEATVLVSATAANSMVTSHITISFTHPETVASWAEAAQDLLSTSAGTETSNASPTTATVDGDAVASVVASILGMTKTKGEVQAHEASASQGLSPPAPTRASGDSTLPESVHEQESDGSTYQPTLADGGSSTHDNLSGPPTANSGVAGAFETSERANDHASRTPGISSPSIVSQVFDTTAVGTGHADNGHQSPRPASQTPGTSAGDSTTVSRAPVTSFPETSTEENRTGGASQPPVQSERSSAVNEAATTSESSTAQAPFASSGASSTSIDKSAIDSDNVTDGKMLDIVIKTTVSSSGLLSNREGIVVREERKLNVED</sequence>
<organism evidence="2 3">
    <name type="scientific">Zasmidium cellare</name>
    <name type="common">Wine cellar mold</name>
    <name type="synonym">Racodium cellare</name>
    <dbReference type="NCBI Taxonomy" id="395010"/>
    <lineage>
        <taxon>Eukaryota</taxon>
        <taxon>Fungi</taxon>
        <taxon>Dikarya</taxon>
        <taxon>Ascomycota</taxon>
        <taxon>Pezizomycotina</taxon>
        <taxon>Dothideomycetes</taxon>
        <taxon>Dothideomycetidae</taxon>
        <taxon>Mycosphaerellales</taxon>
        <taxon>Mycosphaerellaceae</taxon>
        <taxon>Zasmidium</taxon>
    </lineage>
</organism>
<dbReference type="EMBL" id="JAXOVC010000005">
    <property type="protein sequence ID" value="KAK4501584.1"/>
    <property type="molecule type" value="Genomic_DNA"/>
</dbReference>
<dbReference type="Proteomes" id="UP001305779">
    <property type="component" value="Unassembled WGS sequence"/>
</dbReference>
<reference evidence="2 3" key="1">
    <citation type="journal article" date="2023" name="G3 (Bethesda)">
        <title>A chromosome-level genome assembly of Zasmidium syzygii isolated from banana leaves.</title>
        <authorList>
            <person name="van Westerhoven A.C."/>
            <person name="Mehrabi R."/>
            <person name="Talebi R."/>
            <person name="Steentjes M.B.F."/>
            <person name="Corcolon B."/>
            <person name="Chong P.A."/>
            <person name="Kema G.H.J."/>
            <person name="Seidl M.F."/>
        </authorList>
    </citation>
    <scope>NUCLEOTIDE SEQUENCE [LARGE SCALE GENOMIC DNA]</scope>
    <source>
        <strain evidence="2 3">P124</strain>
    </source>
</reference>